<dbReference type="InterPro" id="IPR051311">
    <property type="entry name" value="DedA_domain"/>
</dbReference>
<protein>
    <submittedName>
        <fullName evidence="2">DedA family protein</fullName>
    </submittedName>
</protein>
<keyword evidence="1" id="KW-0472">Membrane</keyword>
<sequence length="205" mass="22012">METILALVRDYGTAVYLLLFAYCALKSGSLPLFAGYAAQTGALDVATLAAATFAGGYLGDEARFSLARRYGHRLSTGRPRIARLIARGTDLLDRYGLIYLFLYRYPKGMRTIGALPVGLTTMRWQSFTALNAASAALWTGLLVGAGFVFGKTLEQAVASNWAAASVLLLLAFAGLTGWLWWRASRMAPSHPAPAHPPAADINRPA</sequence>
<dbReference type="PANTHER" id="PTHR42709:SF2">
    <property type="entry name" value="INNER MEMBRANE PROTEIN YOHD"/>
    <property type="match status" value="1"/>
</dbReference>
<keyword evidence="1" id="KW-1133">Transmembrane helix</keyword>
<dbReference type="RefSeq" id="WP_252915147.1">
    <property type="nucleotide sequence ID" value="NZ_JAAAML010000001.1"/>
</dbReference>
<comment type="caution">
    <text evidence="2">The sequence shown here is derived from an EMBL/GenBank/DDBJ whole genome shotgun (WGS) entry which is preliminary data.</text>
</comment>
<dbReference type="Proteomes" id="UP001320715">
    <property type="component" value="Unassembled WGS sequence"/>
</dbReference>
<evidence type="ECO:0000313" key="2">
    <source>
        <dbReference type="EMBL" id="MCO6407850.1"/>
    </source>
</evidence>
<dbReference type="PANTHER" id="PTHR42709">
    <property type="entry name" value="ALKALINE PHOSPHATASE LIKE PROTEIN"/>
    <property type="match status" value="1"/>
</dbReference>
<feature type="transmembrane region" description="Helical" evidence="1">
    <location>
        <begin position="129"/>
        <end position="149"/>
    </location>
</feature>
<reference evidence="2 3" key="1">
    <citation type="submission" date="2020-01" db="EMBL/GenBank/DDBJ databases">
        <title>Genomes of bacteria type strains.</title>
        <authorList>
            <person name="Chen J."/>
            <person name="Zhu S."/>
            <person name="Yang J."/>
        </authorList>
    </citation>
    <scope>NUCLEOTIDE SEQUENCE [LARGE SCALE GENOMIC DNA]</scope>
    <source>
        <strain evidence="2 3">DSM 16655</strain>
    </source>
</reference>
<feature type="transmembrane region" description="Helical" evidence="1">
    <location>
        <begin position="161"/>
        <end position="181"/>
    </location>
</feature>
<evidence type="ECO:0000256" key="1">
    <source>
        <dbReference type="SAM" id="Phobius"/>
    </source>
</evidence>
<evidence type="ECO:0000313" key="3">
    <source>
        <dbReference type="Proteomes" id="UP001320715"/>
    </source>
</evidence>
<name>A0ABT1CNS4_9HYPH</name>
<feature type="transmembrane region" description="Helical" evidence="1">
    <location>
        <begin position="12"/>
        <end position="34"/>
    </location>
</feature>
<dbReference type="EMBL" id="JAAAML010000001">
    <property type="protein sequence ID" value="MCO6407850.1"/>
    <property type="molecule type" value="Genomic_DNA"/>
</dbReference>
<feature type="transmembrane region" description="Helical" evidence="1">
    <location>
        <begin position="40"/>
        <end position="59"/>
    </location>
</feature>
<keyword evidence="1" id="KW-0812">Transmembrane</keyword>
<keyword evidence="3" id="KW-1185">Reference proteome</keyword>
<accession>A0ABT1CNS4</accession>
<organism evidence="2 3">
    <name type="scientific">Hoeflea alexandrii</name>
    <dbReference type="NCBI Taxonomy" id="288436"/>
    <lineage>
        <taxon>Bacteria</taxon>
        <taxon>Pseudomonadati</taxon>
        <taxon>Pseudomonadota</taxon>
        <taxon>Alphaproteobacteria</taxon>
        <taxon>Hyphomicrobiales</taxon>
        <taxon>Rhizobiaceae</taxon>
        <taxon>Hoeflea</taxon>
    </lineage>
</organism>
<proteinExistence type="predicted"/>
<gene>
    <name evidence="2" type="ORF">GTW23_06630</name>
</gene>